<evidence type="ECO:0000313" key="1">
    <source>
        <dbReference type="EMBL" id="KKO73736.1"/>
    </source>
</evidence>
<keyword evidence="2" id="KW-1185">Reference proteome</keyword>
<dbReference type="GeneID" id="36319788"/>
<comment type="caution">
    <text evidence="1">The sequence shown here is derived from an EMBL/GenBank/DDBJ whole genome shotgun (WGS) entry which is preliminary data.</text>
</comment>
<protein>
    <submittedName>
        <fullName evidence="1">Uncharacterized protein</fullName>
    </submittedName>
</protein>
<dbReference type="EMBL" id="JPQZ01000268">
    <property type="protein sequence ID" value="KKO73736.1"/>
    <property type="molecule type" value="Genomic_DNA"/>
</dbReference>
<dbReference type="AlphaFoldDB" id="A0A0F9W7F5"/>
<sequence>MVKRIIDMKIVLFPVPNQSYFFNLLLKIQLSILIYEKGIIARKRLK</sequence>
<dbReference type="RefSeq" id="XP_024329478.1">
    <property type="nucleotide sequence ID" value="XM_024474860.1"/>
</dbReference>
<organism evidence="1 2">
    <name type="scientific">Vairimorpha ceranae</name>
    <dbReference type="NCBI Taxonomy" id="40302"/>
    <lineage>
        <taxon>Eukaryota</taxon>
        <taxon>Fungi</taxon>
        <taxon>Fungi incertae sedis</taxon>
        <taxon>Microsporidia</taxon>
        <taxon>Nosematidae</taxon>
        <taxon>Vairimorpha</taxon>
    </lineage>
</organism>
<dbReference type="VEuPathDB" id="MicrosporidiaDB:AAJ76_269000979"/>
<gene>
    <name evidence="1" type="ORF">AAJ76_269000979</name>
</gene>
<dbReference type="Proteomes" id="UP000034350">
    <property type="component" value="Unassembled WGS sequence"/>
</dbReference>
<evidence type="ECO:0000313" key="2">
    <source>
        <dbReference type="Proteomes" id="UP000034350"/>
    </source>
</evidence>
<name>A0A0F9W7F5_9MICR</name>
<reference evidence="1 2" key="1">
    <citation type="journal article" date="2015" name="Environ. Microbiol.">
        <title>Genome analyses suggest the presence of polyploidy and recent human-driven expansions in eight global populations of the honeybee pathogen Nosema ceranae.</title>
        <authorList>
            <person name="Pelin A."/>
            <person name="Selman M."/>
            <person name="Aris-Brosou S."/>
            <person name="Farinelli L."/>
            <person name="Corradi N."/>
        </authorList>
    </citation>
    <scope>NUCLEOTIDE SEQUENCE [LARGE SCALE GENOMIC DNA]</scope>
    <source>
        <strain evidence="1 2">PA08 1199</strain>
    </source>
</reference>
<proteinExistence type="predicted"/>
<accession>A0A0F9W7F5</accession>